<evidence type="ECO:0000313" key="2">
    <source>
        <dbReference type="Proteomes" id="UP001230005"/>
    </source>
</evidence>
<gene>
    <name evidence="1" type="ORF">J2S74_004870</name>
</gene>
<protein>
    <submittedName>
        <fullName evidence="1">Uncharacterized protein</fullName>
    </submittedName>
</protein>
<evidence type="ECO:0000313" key="1">
    <source>
        <dbReference type="EMBL" id="MDQ0257412.1"/>
    </source>
</evidence>
<dbReference type="Proteomes" id="UP001230005">
    <property type="component" value="Unassembled WGS sequence"/>
</dbReference>
<reference evidence="1 2" key="1">
    <citation type="submission" date="2023-07" db="EMBL/GenBank/DDBJ databases">
        <title>Genomic Encyclopedia of Type Strains, Phase IV (KMG-IV): sequencing the most valuable type-strain genomes for metagenomic binning, comparative biology and taxonomic classification.</title>
        <authorList>
            <person name="Goeker M."/>
        </authorList>
    </citation>
    <scope>NUCLEOTIDE SEQUENCE [LARGE SCALE GENOMIC DNA]</scope>
    <source>
        <strain evidence="1 2">DSM 9768</strain>
    </source>
</reference>
<organism evidence="1 2">
    <name type="scientific">Evansella vedderi</name>
    <dbReference type="NCBI Taxonomy" id="38282"/>
    <lineage>
        <taxon>Bacteria</taxon>
        <taxon>Bacillati</taxon>
        <taxon>Bacillota</taxon>
        <taxon>Bacilli</taxon>
        <taxon>Bacillales</taxon>
        <taxon>Bacillaceae</taxon>
        <taxon>Evansella</taxon>
    </lineage>
</organism>
<name>A0ABU0A327_9BACI</name>
<comment type="caution">
    <text evidence="1">The sequence shown here is derived from an EMBL/GenBank/DDBJ whole genome shotgun (WGS) entry which is preliminary data.</text>
</comment>
<keyword evidence="2" id="KW-1185">Reference proteome</keyword>
<accession>A0ABU0A327</accession>
<sequence>MNFINGQASWTAGLPIFLVPTDNLDNVTDRNMKLNDDRYELFVNNHFVGTHTMLLPKEDASIVSDFLHEQGFKHVNLEVTGDHIIIHTDSREEAQQMEKALRVFSANR</sequence>
<dbReference type="RefSeq" id="WP_307331069.1">
    <property type="nucleotide sequence ID" value="NZ_JAUSUG010000027.1"/>
</dbReference>
<dbReference type="EMBL" id="JAUSUG010000027">
    <property type="protein sequence ID" value="MDQ0257412.1"/>
    <property type="molecule type" value="Genomic_DNA"/>
</dbReference>
<proteinExistence type="predicted"/>